<keyword evidence="3" id="KW-0949">S-adenosyl-L-methionine</keyword>
<evidence type="ECO:0008006" key="9">
    <source>
        <dbReference type="Google" id="ProtNLM"/>
    </source>
</evidence>
<dbReference type="Proteomes" id="UP000401717">
    <property type="component" value="Unassembled WGS sequence"/>
</dbReference>
<comment type="similarity">
    <text evidence="4">Belongs to the MT-A70-like family.</text>
</comment>
<dbReference type="Proteomes" id="UP001055303">
    <property type="component" value="Unassembled WGS sequence"/>
</dbReference>
<reference evidence="5" key="3">
    <citation type="submission" date="2021-08" db="EMBL/GenBank/DDBJ databases">
        <authorList>
            <person name="Tani A."/>
            <person name="Ola A."/>
            <person name="Ogura Y."/>
            <person name="Katsura K."/>
            <person name="Hayashi T."/>
        </authorList>
    </citation>
    <scope>NUCLEOTIDE SEQUENCE</scope>
    <source>
        <strain evidence="5">DSM 22415</strain>
    </source>
</reference>
<keyword evidence="8" id="KW-1185">Reference proteome</keyword>
<reference evidence="5" key="2">
    <citation type="journal article" date="2021" name="Front. Microbiol.">
        <title>Comprehensive Comparative Genomics and Phenotyping of Methylobacterium Species.</title>
        <authorList>
            <person name="Alessa O."/>
            <person name="Ogura Y."/>
            <person name="Fujitani Y."/>
            <person name="Takami H."/>
            <person name="Hayashi T."/>
            <person name="Sahin N."/>
            <person name="Tani A."/>
        </authorList>
    </citation>
    <scope>NUCLEOTIDE SEQUENCE</scope>
    <source>
        <strain evidence="5">DSM 22415</strain>
    </source>
</reference>
<dbReference type="PROSITE" id="PS51143">
    <property type="entry name" value="MT_A70"/>
    <property type="match status" value="1"/>
</dbReference>
<dbReference type="InterPro" id="IPR029063">
    <property type="entry name" value="SAM-dependent_MTases_sf"/>
</dbReference>
<dbReference type="OrthoDB" id="9800596at2"/>
<sequence>MADGERLPAGHFFAGLKRNGYPVIITDPPWSFTTRSEAGQGRSPSQHYRTRPLSEIMTDPVADLAAPDCHLFLWTTGPMVAAGMHVEVLKAWGFKPSSLAFVWLKTNDPDAIRYADSWDEVFFMGNGFTTRQNAELVILARRGAPKRIATDVRQVIVTRRWEHSRKPAELRRRVERYTGAKGVELYSRSSGPGWDVWGDEVGKFDVVG</sequence>
<accession>A0A564G3W6</accession>
<keyword evidence="2" id="KW-0808">Transferase</keyword>
<evidence type="ECO:0000313" key="7">
    <source>
        <dbReference type="Proteomes" id="UP000401717"/>
    </source>
</evidence>
<protein>
    <recommendedName>
        <fullName evidence="9">DNA methyltransferase</fullName>
    </recommendedName>
</protein>
<reference evidence="6 7" key="1">
    <citation type="submission" date="2019-06" db="EMBL/GenBank/DDBJ databases">
        <authorList>
            <person name="Rodrigo-Torres L."/>
            <person name="Arahal R. D."/>
            <person name="Lucena T."/>
        </authorList>
    </citation>
    <scope>NUCLEOTIDE SEQUENCE [LARGE SCALE GENOMIC DNA]</scope>
    <source>
        <strain evidence="6 7">SW08-7</strain>
    </source>
</reference>
<evidence type="ECO:0000256" key="4">
    <source>
        <dbReference type="PROSITE-ProRule" id="PRU00489"/>
    </source>
</evidence>
<evidence type="ECO:0000313" key="6">
    <source>
        <dbReference type="EMBL" id="VUF15189.1"/>
    </source>
</evidence>
<name>A0A564G3W6_9HYPH</name>
<dbReference type="GO" id="GO:0032259">
    <property type="term" value="P:methylation"/>
    <property type="evidence" value="ECO:0007669"/>
    <property type="project" value="UniProtKB-KW"/>
</dbReference>
<dbReference type="PANTHER" id="PTHR12829">
    <property type="entry name" value="N6-ADENOSINE-METHYLTRANSFERASE"/>
    <property type="match status" value="1"/>
</dbReference>
<evidence type="ECO:0000256" key="2">
    <source>
        <dbReference type="ARBA" id="ARBA00022679"/>
    </source>
</evidence>
<dbReference type="EMBL" id="BPQI01000164">
    <property type="protein sequence ID" value="GJD58682.1"/>
    <property type="molecule type" value="Genomic_DNA"/>
</dbReference>
<organism evidence="6 7">
    <name type="scientific">Methylobacterium dankookense</name>
    <dbReference type="NCBI Taxonomy" id="560405"/>
    <lineage>
        <taxon>Bacteria</taxon>
        <taxon>Pseudomonadati</taxon>
        <taxon>Pseudomonadota</taxon>
        <taxon>Alphaproteobacteria</taxon>
        <taxon>Hyphomicrobiales</taxon>
        <taxon>Methylobacteriaceae</taxon>
        <taxon>Methylobacterium</taxon>
    </lineage>
</organism>
<dbReference type="Pfam" id="PF05063">
    <property type="entry name" value="MT-A70"/>
    <property type="match status" value="1"/>
</dbReference>
<evidence type="ECO:0000313" key="8">
    <source>
        <dbReference type="Proteomes" id="UP001055303"/>
    </source>
</evidence>
<gene>
    <name evidence="5" type="ORF">IFDJLNFL_4605</name>
    <name evidence="6" type="ORF">MTDSW087_04924</name>
</gene>
<evidence type="ECO:0000256" key="1">
    <source>
        <dbReference type="ARBA" id="ARBA00022603"/>
    </source>
</evidence>
<dbReference type="PANTHER" id="PTHR12829:SF7">
    <property type="entry name" value="N6-ADENOSINE-METHYLTRANSFERASE CATALYTIC SUBUNIT"/>
    <property type="match status" value="1"/>
</dbReference>
<dbReference type="SUPFAM" id="SSF53335">
    <property type="entry name" value="S-adenosyl-L-methionine-dependent methyltransferases"/>
    <property type="match status" value="1"/>
</dbReference>
<keyword evidence="1" id="KW-0489">Methyltransferase</keyword>
<dbReference type="RefSeq" id="WP_144767568.1">
    <property type="nucleotide sequence ID" value="NZ_BPQI01000164.1"/>
</dbReference>
<dbReference type="InterPro" id="IPR007757">
    <property type="entry name" value="MT-A70-like"/>
</dbReference>
<dbReference type="AlphaFoldDB" id="A0A564G3W6"/>
<proteinExistence type="inferred from homology"/>
<evidence type="ECO:0000313" key="5">
    <source>
        <dbReference type="EMBL" id="GJD58682.1"/>
    </source>
</evidence>
<evidence type="ECO:0000256" key="3">
    <source>
        <dbReference type="ARBA" id="ARBA00022691"/>
    </source>
</evidence>
<dbReference type="EMBL" id="CABFVH010000048">
    <property type="protein sequence ID" value="VUF15189.1"/>
    <property type="molecule type" value="Genomic_DNA"/>
</dbReference>
<dbReference type="GO" id="GO:0008168">
    <property type="term" value="F:methyltransferase activity"/>
    <property type="evidence" value="ECO:0007669"/>
    <property type="project" value="UniProtKB-KW"/>
</dbReference>